<evidence type="ECO:0000313" key="3">
    <source>
        <dbReference type="EMBL" id="GAV53095.1"/>
    </source>
</evidence>
<dbReference type="Pfam" id="PF07954">
    <property type="entry name" value="DUF1689"/>
    <property type="match status" value="1"/>
</dbReference>
<dbReference type="OrthoDB" id="4036490at2759"/>
<organism evidence="3 4">
    <name type="scientific">Zygosaccharomyces rouxii</name>
    <dbReference type="NCBI Taxonomy" id="4956"/>
    <lineage>
        <taxon>Eukaryota</taxon>
        <taxon>Fungi</taxon>
        <taxon>Dikarya</taxon>
        <taxon>Ascomycota</taxon>
        <taxon>Saccharomycotina</taxon>
        <taxon>Saccharomycetes</taxon>
        <taxon>Saccharomycetales</taxon>
        <taxon>Saccharomycetaceae</taxon>
        <taxon>Zygosaccharomyces</taxon>
    </lineage>
</organism>
<keyword evidence="2" id="KW-0472">Membrane</keyword>
<reference evidence="3 4" key="1">
    <citation type="submission" date="2016-08" db="EMBL/GenBank/DDBJ databases">
        <title>Draft genome sequence of allopolyploid Zygosaccharomyces rouxii.</title>
        <authorList>
            <person name="Watanabe J."/>
            <person name="Uehara K."/>
            <person name="Mogi Y."/>
            <person name="Tsukioka Y."/>
        </authorList>
    </citation>
    <scope>NUCLEOTIDE SEQUENCE [LARGE SCALE GENOMIC DNA]</scope>
    <source>
        <strain evidence="3 4">NBRC 110957</strain>
    </source>
</reference>
<evidence type="ECO:0000256" key="1">
    <source>
        <dbReference type="SAM" id="MobiDB-lite"/>
    </source>
</evidence>
<feature type="transmembrane region" description="Helical" evidence="2">
    <location>
        <begin position="54"/>
        <end position="73"/>
    </location>
</feature>
<gene>
    <name evidence="3" type="ORF">ZYGR_0AI03770</name>
</gene>
<dbReference type="Proteomes" id="UP000187013">
    <property type="component" value="Unassembled WGS sequence"/>
</dbReference>
<evidence type="ECO:0000256" key="2">
    <source>
        <dbReference type="SAM" id="Phobius"/>
    </source>
</evidence>
<name>A0A1Q3ABV3_ZYGRO</name>
<feature type="compositionally biased region" description="Polar residues" evidence="1">
    <location>
        <begin position="231"/>
        <end position="240"/>
    </location>
</feature>
<proteinExistence type="predicted"/>
<evidence type="ECO:0000313" key="4">
    <source>
        <dbReference type="Proteomes" id="UP000187013"/>
    </source>
</evidence>
<protein>
    <submittedName>
        <fullName evidence="3">Uncharacterized protein</fullName>
    </submittedName>
</protein>
<sequence length="313" mass="35703">MSIDEDTKRKTEMINMSKQPWFNAAYKAALAFYEKDSQLDSKDRLELSKTYKRIASAQLYGGWLGFSAAFLPPFFWKLYKTNSVKGVNVPRNFILSLLVMMSSSHFASNYAYRKRLDELNPTGAFQNGNPYGDDLAGETGQPVKSNAQRQWEMMQVLRNGGSTKWAAYFYLTFQNPERRLPDPKVKFTEMIEGQGQMRPGGLLQNRDILGLYTGPDAERRRREGITETKQQDQPPKSSWDSIREENGMPGEASSSNGLGSSWNKLRQQSLSQETPQDTQEFSSVESDSFAEFDHPSQSEFDLMLERERRGGDD</sequence>
<keyword evidence="2" id="KW-1133">Transmembrane helix</keyword>
<comment type="caution">
    <text evidence="3">The sequence shown here is derived from an EMBL/GenBank/DDBJ whole genome shotgun (WGS) entry which is preliminary data.</text>
</comment>
<accession>A0A1Q3ABV3</accession>
<dbReference type="InterPro" id="IPR012470">
    <property type="entry name" value="Pup1-like"/>
</dbReference>
<feature type="compositionally biased region" description="Basic and acidic residues" evidence="1">
    <location>
        <begin position="216"/>
        <end position="230"/>
    </location>
</feature>
<dbReference type="AlphaFoldDB" id="A0A1Q3ABV3"/>
<dbReference type="EMBL" id="BDGX01000035">
    <property type="protein sequence ID" value="GAV53095.1"/>
    <property type="molecule type" value="Genomic_DNA"/>
</dbReference>
<keyword evidence="2" id="KW-0812">Transmembrane</keyword>
<feature type="compositionally biased region" description="Basic and acidic residues" evidence="1">
    <location>
        <begin position="303"/>
        <end position="313"/>
    </location>
</feature>
<feature type="region of interest" description="Disordered" evidence="1">
    <location>
        <begin position="213"/>
        <end position="313"/>
    </location>
</feature>
<feature type="compositionally biased region" description="Polar residues" evidence="1">
    <location>
        <begin position="252"/>
        <end position="286"/>
    </location>
</feature>